<organism evidence="5 6">
    <name type="scientific">Pontiella agarivorans</name>
    <dbReference type="NCBI Taxonomy" id="3038953"/>
    <lineage>
        <taxon>Bacteria</taxon>
        <taxon>Pseudomonadati</taxon>
        <taxon>Kiritimatiellota</taxon>
        <taxon>Kiritimatiellia</taxon>
        <taxon>Kiritimatiellales</taxon>
        <taxon>Pontiellaceae</taxon>
        <taxon>Pontiella</taxon>
    </lineage>
</organism>
<dbReference type="InterPro" id="IPR029062">
    <property type="entry name" value="Class_I_gatase-like"/>
</dbReference>
<gene>
    <name evidence="5" type="ORF">P9H32_17905</name>
</gene>
<reference evidence="5 6" key="1">
    <citation type="journal article" date="2024" name="Appl. Environ. Microbiol.">
        <title>Pontiella agarivorans sp. nov., a novel marine anaerobic bacterium capable of degrading macroalgal polysaccharides and fixing nitrogen.</title>
        <authorList>
            <person name="Liu N."/>
            <person name="Kivenson V."/>
            <person name="Peng X."/>
            <person name="Cui Z."/>
            <person name="Lankiewicz T.S."/>
            <person name="Gosselin K.M."/>
            <person name="English C.J."/>
            <person name="Blair E.M."/>
            <person name="O'Malley M.A."/>
            <person name="Valentine D.L."/>
        </authorList>
    </citation>
    <scope>NUCLEOTIDE SEQUENCE [LARGE SCALE GENOMIC DNA]</scope>
    <source>
        <strain evidence="5 6">NLcol2</strain>
    </source>
</reference>
<evidence type="ECO:0000259" key="4">
    <source>
        <dbReference type="Pfam" id="PF02449"/>
    </source>
</evidence>
<keyword evidence="1 5" id="KW-0378">Hydrolase</keyword>
<proteinExistence type="predicted"/>
<evidence type="ECO:0000256" key="2">
    <source>
        <dbReference type="ARBA" id="ARBA00023295"/>
    </source>
</evidence>
<accession>A0ABU5N2N2</accession>
<feature type="domain" description="Glycoside hydrolase family 42 N-terminal" evidence="4">
    <location>
        <begin position="299"/>
        <end position="413"/>
    </location>
</feature>
<name>A0ABU5N2N2_9BACT</name>
<dbReference type="Proteomes" id="UP001290861">
    <property type="component" value="Unassembled WGS sequence"/>
</dbReference>
<dbReference type="Gene3D" id="3.40.50.880">
    <property type="match status" value="1"/>
</dbReference>
<keyword evidence="6" id="KW-1185">Reference proteome</keyword>
<keyword evidence="2 5" id="KW-0326">Glycosidase</keyword>
<dbReference type="InterPro" id="IPR013529">
    <property type="entry name" value="Glyco_hydro_42_N"/>
</dbReference>
<dbReference type="EMBL" id="JARVCO010000012">
    <property type="protein sequence ID" value="MDZ8120506.1"/>
    <property type="molecule type" value="Genomic_DNA"/>
</dbReference>
<evidence type="ECO:0000256" key="1">
    <source>
        <dbReference type="ARBA" id="ARBA00022801"/>
    </source>
</evidence>
<evidence type="ECO:0000256" key="3">
    <source>
        <dbReference type="SAM" id="SignalP"/>
    </source>
</evidence>
<dbReference type="RefSeq" id="WP_322610280.1">
    <property type="nucleotide sequence ID" value="NZ_JARVCO010000012.1"/>
</dbReference>
<dbReference type="Gene3D" id="3.20.20.80">
    <property type="entry name" value="Glycosidases"/>
    <property type="match status" value="1"/>
</dbReference>
<comment type="caution">
    <text evidence="5">The sequence shown here is derived from an EMBL/GenBank/DDBJ whole genome shotgun (WGS) entry which is preliminary data.</text>
</comment>
<dbReference type="EC" id="3.2.1.23" evidence="5"/>
<evidence type="ECO:0000313" key="5">
    <source>
        <dbReference type="EMBL" id="MDZ8120506.1"/>
    </source>
</evidence>
<evidence type="ECO:0000313" key="6">
    <source>
        <dbReference type="Proteomes" id="UP001290861"/>
    </source>
</evidence>
<dbReference type="CDD" id="cd03143">
    <property type="entry name" value="A4_beta-galactosidase_middle_domain"/>
    <property type="match status" value="1"/>
</dbReference>
<feature type="signal peptide" evidence="3">
    <location>
        <begin position="1"/>
        <end position="21"/>
    </location>
</feature>
<dbReference type="InterPro" id="IPR017853">
    <property type="entry name" value="GH"/>
</dbReference>
<feature type="chain" id="PRO_5045568533" evidence="3">
    <location>
        <begin position="22"/>
        <end position="1112"/>
    </location>
</feature>
<sequence>MKSSNQWTALLLSGMTLAAQAGLEEDARAKMAALSNLVVQAEGQGIHTLQERTMLRTADIFLFYADWDEANTSVNSNIFSKSGSFKDDPEYWAEYMPEFERQDVIHMLDKSTSNLTRLINGEISRKPAPEIDWAQVTHDGDQLTFNGRPAFVADYTWKPGDDWLTEYHGNQDGFYFDPNKISNASGDINQWTMNDLTNKSSGTLGFIFLGNKAAPNWAEAEYGPGFQMREDTYTGYDIDNPGAREMLSFLFDACVPFMSGKKFSELGYMLCNEPHFYTTKEKDSMEPDDWGWARGPVSEYTMDKFRVWLQDRHATVADLNALWGTSFADFDAVDLDVPIYEGLQGTPQWYDWVRFNQWRVTEWYTWVKSAIRANDAAAKVHLKVMPNLWSENDRGHGLDMEALTELSEIIGNDAGADHTNWWGKALWWQGTYAFDWREMCMSYDFFKSVSPEKITFNSEAHYLSTGGSRDLFLDPAYARATCWLAHLHGLTASQIWFWARQSDGSPRKGVNVGTGWWGSNNFQPQVVNEVAQTMLDLNTFSEEVMAMQRQRKPIRIFYSETSAINKPEYMDEIFELYEKLYFEGVPVGFVTENILTKQGHDLWDVVLVHETEFATTNQVAALQAYLDGGGSVVIDSDSLRKDEYGRGIGGLAPSAGTLISAVSLADMKEQALARVDLPPVEISETNGIGTEGCAWKCVTNEAGNAVVSIVNLGHSAASLSLVMRNGEGAVCTDMLTGEAHSSSFVLEPFEMRLLEVVSQDVVPQLSTIVQWGKPGGDDGIVTNTQNFNPYPAFTTYTYGNTASPLPGPDYYPDSRGRSPVFNHASKNAFNVKQITDGGTLGDYITTAKNDPDYAAMVVWENYLTNAYILKSLEIETRVNNSADTDSQFRWLVRKMDGQWYASDAVDTSDTFTLFAEEDPESLSWFDFTPHVGGVASVGGSASITLEDINAVGYLATFQQLSTNIKYRASETRYFKATAFTALPQNGWDNFVIAYGLSGDPNDDADANGVSDFVEYALGGNPTNSSDRGIAPDVEYQLDDSVHYYHVALTNPNSGVSYNVEWATNLVVGGWTNSFESITNRPSGYAGMDKLDYKLNGDAEKQLFFRLKVEAAL</sequence>
<protein>
    <submittedName>
        <fullName evidence="5">Beta-galactosidase</fullName>
        <ecNumber evidence="5">3.2.1.23</ecNumber>
    </submittedName>
</protein>
<dbReference type="Pfam" id="PF02449">
    <property type="entry name" value="Glyco_hydro_42"/>
    <property type="match status" value="1"/>
</dbReference>
<keyword evidence="3" id="KW-0732">Signal</keyword>
<dbReference type="SUPFAM" id="SSF51445">
    <property type="entry name" value="(Trans)glycosidases"/>
    <property type="match status" value="1"/>
</dbReference>
<dbReference type="GO" id="GO:0004565">
    <property type="term" value="F:beta-galactosidase activity"/>
    <property type="evidence" value="ECO:0007669"/>
    <property type="project" value="UniProtKB-EC"/>
</dbReference>